<organism evidence="1">
    <name type="scientific">Anguilla anguilla</name>
    <name type="common">European freshwater eel</name>
    <name type="synonym">Muraena anguilla</name>
    <dbReference type="NCBI Taxonomy" id="7936"/>
    <lineage>
        <taxon>Eukaryota</taxon>
        <taxon>Metazoa</taxon>
        <taxon>Chordata</taxon>
        <taxon>Craniata</taxon>
        <taxon>Vertebrata</taxon>
        <taxon>Euteleostomi</taxon>
        <taxon>Actinopterygii</taxon>
        <taxon>Neopterygii</taxon>
        <taxon>Teleostei</taxon>
        <taxon>Anguilliformes</taxon>
        <taxon>Anguillidae</taxon>
        <taxon>Anguilla</taxon>
    </lineage>
</organism>
<dbReference type="AlphaFoldDB" id="A0A0E9TPY1"/>
<name>A0A0E9TPY1_ANGAN</name>
<dbReference type="EMBL" id="GBXM01053804">
    <property type="protein sequence ID" value="JAH54773.1"/>
    <property type="molecule type" value="Transcribed_RNA"/>
</dbReference>
<protein>
    <submittedName>
        <fullName evidence="1">Uncharacterized protein</fullName>
    </submittedName>
</protein>
<evidence type="ECO:0000313" key="1">
    <source>
        <dbReference type="EMBL" id="JAH54773.1"/>
    </source>
</evidence>
<proteinExistence type="predicted"/>
<sequence>MVQGGNGMWSFPRVRWF</sequence>
<reference evidence="1" key="1">
    <citation type="submission" date="2014-11" db="EMBL/GenBank/DDBJ databases">
        <authorList>
            <person name="Amaro Gonzalez C."/>
        </authorList>
    </citation>
    <scope>NUCLEOTIDE SEQUENCE</scope>
</reference>
<accession>A0A0E9TPY1</accession>
<reference evidence="1" key="2">
    <citation type="journal article" date="2015" name="Fish Shellfish Immunol.">
        <title>Early steps in the European eel (Anguilla anguilla)-Vibrio vulnificus interaction in the gills: Role of the RtxA13 toxin.</title>
        <authorList>
            <person name="Callol A."/>
            <person name="Pajuelo D."/>
            <person name="Ebbesson L."/>
            <person name="Teles M."/>
            <person name="MacKenzie S."/>
            <person name="Amaro C."/>
        </authorList>
    </citation>
    <scope>NUCLEOTIDE SEQUENCE</scope>
</reference>